<dbReference type="EMBL" id="KL198035">
    <property type="protein sequence ID" value="KDQ14805.1"/>
    <property type="molecule type" value="Genomic_DNA"/>
</dbReference>
<feature type="region of interest" description="Disordered" evidence="1">
    <location>
        <begin position="70"/>
        <end position="140"/>
    </location>
</feature>
<proteinExistence type="predicted"/>
<evidence type="ECO:0000313" key="2">
    <source>
        <dbReference type="EMBL" id="KDQ14805.1"/>
    </source>
</evidence>
<dbReference type="HOGENOM" id="CLU_1834836_0_0_1"/>
<dbReference type="AlphaFoldDB" id="A0A067MJC8"/>
<reference evidence="3" key="1">
    <citation type="journal article" date="2014" name="Proc. Natl. Acad. Sci. U.S.A.">
        <title>Extensive sampling of basidiomycete genomes demonstrates inadequacy of the white-rot/brown-rot paradigm for wood decay fungi.</title>
        <authorList>
            <person name="Riley R."/>
            <person name="Salamov A.A."/>
            <person name="Brown D.W."/>
            <person name="Nagy L.G."/>
            <person name="Floudas D."/>
            <person name="Held B.W."/>
            <person name="Levasseur A."/>
            <person name="Lombard V."/>
            <person name="Morin E."/>
            <person name="Otillar R."/>
            <person name="Lindquist E.A."/>
            <person name="Sun H."/>
            <person name="LaButti K.M."/>
            <person name="Schmutz J."/>
            <person name="Jabbour D."/>
            <person name="Luo H."/>
            <person name="Baker S.E."/>
            <person name="Pisabarro A.G."/>
            <person name="Walton J.D."/>
            <person name="Blanchette R.A."/>
            <person name="Henrissat B."/>
            <person name="Martin F."/>
            <person name="Cullen D."/>
            <person name="Hibbett D.S."/>
            <person name="Grigoriev I.V."/>
        </authorList>
    </citation>
    <scope>NUCLEOTIDE SEQUENCE [LARGE SCALE GENOMIC DNA]</scope>
    <source>
        <strain evidence="3">FD-172 SS1</strain>
    </source>
</reference>
<dbReference type="Proteomes" id="UP000027195">
    <property type="component" value="Unassembled WGS sequence"/>
</dbReference>
<feature type="region of interest" description="Disordered" evidence="1">
    <location>
        <begin position="1"/>
        <end position="26"/>
    </location>
</feature>
<organism evidence="2 3">
    <name type="scientific">Botryobasidium botryosum (strain FD-172 SS1)</name>
    <dbReference type="NCBI Taxonomy" id="930990"/>
    <lineage>
        <taxon>Eukaryota</taxon>
        <taxon>Fungi</taxon>
        <taxon>Dikarya</taxon>
        <taxon>Basidiomycota</taxon>
        <taxon>Agaricomycotina</taxon>
        <taxon>Agaricomycetes</taxon>
        <taxon>Cantharellales</taxon>
        <taxon>Botryobasidiaceae</taxon>
        <taxon>Botryobasidium</taxon>
    </lineage>
</organism>
<accession>A0A067MJC8</accession>
<evidence type="ECO:0000313" key="3">
    <source>
        <dbReference type="Proteomes" id="UP000027195"/>
    </source>
</evidence>
<sequence length="140" mass="15401">MVDAGEMGRRTSRNRASGVQGKRGASVTVCAGPRMHLILPCLHAFRPRSPTFSCGILCAFTANLSHRRFRGKHTPHAAARSIEEDRAPPASTAQPSARGPHCTCSATGEQTEIPAHRRQKRRKPPDEPTNLSRERVYYGM</sequence>
<dbReference type="InParanoid" id="A0A067MJC8"/>
<keyword evidence="3" id="KW-1185">Reference proteome</keyword>
<protein>
    <submittedName>
        <fullName evidence="2">Uncharacterized protein</fullName>
    </submittedName>
</protein>
<evidence type="ECO:0000256" key="1">
    <source>
        <dbReference type="SAM" id="MobiDB-lite"/>
    </source>
</evidence>
<name>A0A067MJC8_BOTB1</name>
<gene>
    <name evidence="2" type="ORF">BOTBODRAFT_329712</name>
</gene>